<dbReference type="EMBL" id="HACG01028811">
    <property type="protein sequence ID" value="CEK75676.1"/>
    <property type="molecule type" value="Transcribed_RNA"/>
</dbReference>
<reference evidence="1" key="1">
    <citation type="submission" date="2014-12" db="EMBL/GenBank/DDBJ databases">
        <title>Insight into the proteome of Arion vulgaris.</title>
        <authorList>
            <person name="Aradska J."/>
            <person name="Bulat T."/>
            <person name="Smidak R."/>
            <person name="Sarate P."/>
            <person name="Gangsoo J."/>
            <person name="Sialana F."/>
            <person name="Bilban M."/>
            <person name="Lubec G."/>
        </authorList>
    </citation>
    <scope>NUCLEOTIDE SEQUENCE</scope>
    <source>
        <tissue evidence="1">Skin</tissue>
    </source>
</reference>
<evidence type="ECO:0000313" key="1">
    <source>
        <dbReference type="EMBL" id="CEK75676.1"/>
    </source>
</evidence>
<organism evidence="1">
    <name type="scientific">Arion vulgaris</name>
    <dbReference type="NCBI Taxonomy" id="1028688"/>
    <lineage>
        <taxon>Eukaryota</taxon>
        <taxon>Metazoa</taxon>
        <taxon>Spiralia</taxon>
        <taxon>Lophotrochozoa</taxon>
        <taxon>Mollusca</taxon>
        <taxon>Gastropoda</taxon>
        <taxon>Heterobranchia</taxon>
        <taxon>Euthyneura</taxon>
        <taxon>Panpulmonata</taxon>
        <taxon>Eupulmonata</taxon>
        <taxon>Stylommatophora</taxon>
        <taxon>Helicina</taxon>
        <taxon>Arionoidea</taxon>
        <taxon>Arionidae</taxon>
        <taxon>Arion</taxon>
    </lineage>
</organism>
<sequence>TVEINNYFTAEINNTVTVEINTFAVEINNVTAEINNKGTPVIDNKNQITKQYHDVCLPQTHLRLGSLSSQNSRTFRQLHWQQ</sequence>
<gene>
    <name evidence="1" type="primary">ORF96562</name>
</gene>
<protein>
    <submittedName>
        <fullName evidence="1">Uncharacterized protein</fullName>
    </submittedName>
</protein>
<proteinExistence type="predicted"/>
<dbReference type="AlphaFoldDB" id="A0A0B7A6N5"/>
<accession>A0A0B7A6N5</accession>
<name>A0A0B7A6N5_9EUPU</name>
<feature type="non-terminal residue" evidence="1">
    <location>
        <position position="1"/>
    </location>
</feature>